<dbReference type="RefSeq" id="WP_175187353.1">
    <property type="nucleotide sequence ID" value="NZ_JABVZQ010000007.1"/>
</dbReference>
<dbReference type="Proteomes" id="UP000619838">
    <property type="component" value="Unassembled WGS sequence"/>
</dbReference>
<comment type="caution">
    <text evidence="1">The sequence shown here is derived from an EMBL/GenBank/DDBJ whole genome shotgun (WGS) entry which is preliminary data.</text>
</comment>
<evidence type="ECO:0000313" key="2">
    <source>
        <dbReference type="Proteomes" id="UP000619838"/>
    </source>
</evidence>
<dbReference type="EMBL" id="JADGII010000010">
    <property type="protein sequence ID" value="MBF0636970.1"/>
    <property type="molecule type" value="Genomic_DNA"/>
</dbReference>
<sequence length="55" mass="6138">MGNNADAQEKLKKRERKMHDVVMTGMATVVQGVEDKKSVFQDFFVNFASNCDQGG</sequence>
<evidence type="ECO:0000313" key="1">
    <source>
        <dbReference type="EMBL" id="MBF0636970.1"/>
    </source>
</evidence>
<reference evidence="1 2" key="1">
    <citation type="journal article" date="2020" name="Microorganisms">
        <title>Simultaneous Genome Sequencing of Prosthecochloris ethylica and Desulfuromonas acetoxidans within a Syntrophic Mixture Reveals Unique Pili and Protein Interactions.</title>
        <authorList>
            <person name="Kyndt J.A."/>
            <person name="Van Beeumen J.J."/>
            <person name="Meyer T.E."/>
        </authorList>
    </citation>
    <scope>NUCLEOTIDE SEQUENCE [LARGE SCALE GENOMIC DNA]</scope>
    <source>
        <strain evidence="1 2">N3</strain>
    </source>
</reference>
<name>A0ABR9XT11_9CHLB</name>
<proteinExistence type="predicted"/>
<organism evidence="1 2">
    <name type="scientific">Prosthecochloris ethylica</name>
    <dbReference type="NCBI Taxonomy" id="2743976"/>
    <lineage>
        <taxon>Bacteria</taxon>
        <taxon>Pseudomonadati</taxon>
        <taxon>Chlorobiota</taxon>
        <taxon>Chlorobiia</taxon>
        <taxon>Chlorobiales</taxon>
        <taxon>Chlorobiaceae</taxon>
        <taxon>Prosthecochloris</taxon>
    </lineage>
</organism>
<keyword evidence="2" id="KW-1185">Reference proteome</keyword>
<protein>
    <submittedName>
        <fullName evidence="1">Uncharacterized protein</fullName>
    </submittedName>
</protein>
<accession>A0ABR9XT11</accession>
<gene>
    <name evidence="1" type="ORF">INT08_07275</name>
</gene>